<evidence type="ECO:0000313" key="1">
    <source>
        <dbReference type="EMBL" id="KAF2892738.1"/>
    </source>
</evidence>
<proteinExistence type="predicted"/>
<evidence type="ECO:0008006" key="3">
    <source>
        <dbReference type="Google" id="ProtNLM"/>
    </source>
</evidence>
<sequence>MYKWNYGKKLRDSGRTICMDETHETDKYNWDLTTILVKANTNAGFPNAFLVSNRKAQIVQEIFLQKTYQEDYSAPGVYYFQSNARIVMLAYFLLNKPWNKYEQGNRESKYISKLQQNARKLEY</sequence>
<gene>
    <name evidence="1" type="ORF">ILUMI_13435</name>
</gene>
<name>A0A8K0GBZ7_IGNLU</name>
<organism evidence="1 2">
    <name type="scientific">Ignelater luminosus</name>
    <name type="common">Cucubano</name>
    <name type="synonym">Pyrophorus luminosus</name>
    <dbReference type="NCBI Taxonomy" id="2038154"/>
    <lineage>
        <taxon>Eukaryota</taxon>
        <taxon>Metazoa</taxon>
        <taxon>Ecdysozoa</taxon>
        <taxon>Arthropoda</taxon>
        <taxon>Hexapoda</taxon>
        <taxon>Insecta</taxon>
        <taxon>Pterygota</taxon>
        <taxon>Neoptera</taxon>
        <taxon>Endopterygota</taxon>
        <taxon>Coleoptera</taxon>
        <taxon>Polyphaga</taxon>
        <taxon>Elateriformia</taxon>
        <taxon>Elateroidea</taxon>
        <taxon>Elateridae</taxon>
        <taxon>Agrypninae</taxon>
        <taxon>Pyrophorini</taxon>
        <taxon>Ignelater</taxon>
    </lineage>
</organism>
<comment type="caution">
    <text evidence="1">The sequence shown here is derived from an EMBL/GenBank/DDBJ whole genome shotgun (WGS) entry which is preliminary data.</text>
</comment>
<reference evidence="1" key="1">
    <citation type="submission" date="2019-08" db="EMBL/GenBank/DDBJ databases">
        <title>The genome of the North American firefly Photinus pyralis.</title>
        <authorList>
            <consortium name="Photinus pyralis genome working group"/>
            <person name="Fallon T.R."/>
            <person name="Sander Lower S.E."/>
            <person name="Weng J.-K."/>
        </authorList>
    </citation>
    <scope>NUCLEOTIDE SEQUENCE</scope>
    <source>
        <strain evidence="1">TRF0915ILg1</strain>
        <tissue evidence="1">Whole body</tissue>
    </source>
</reference>
<accession>A0A8K0GBZ7</accession>
<dbReference type="EMBL" id="VTPC01008541">
    <property type="protein sequence ID" value="KAF2892738.1"/>
    <property type="molecule type" value="Genomic_DNA"/>
</dbReference>
<protein>
    <recommendedName>
        <fullName evidence="3">Transposase</fullName>
    </recommendedName>
</protein>
<dbReference type="AlphaFoldDB" id="A0A8K0GBZ7"/>
<dbReference type="Proteomes" id="UP000801492">
    <property type="component" value="Unassembled WGS sequence"/>
</dbReference>
<evidence type="ECO:0000313" key="2">
    <source>
        <dbReference type="Proteomes" id="UP000801492"/>
    </source>
</evidence>
<keyword evidence="2" id="KW-1185">Reference proteome</keyword>